<gene>
    <name evidence="4" type="ORF">COV89_01980</name>
</gene>
<evidence type="ECO:0000256" key="1">
    <source>
        <dbReference type="ARBA" id="ARBA00022679"/>
    </source>
</evidence>
<organism evidence="4 5">
    <name type="scientific">Candidatus Shapirobacteria bacterium CG11_big_fil_rev_8_21_14_0_20_40_12</name>
    <dbReference type="NCBI Taxonomy" id="1974889"/>
    <lineage>
        <taxon>Bacteria</taxon>
        <taxon>Candidatus Shapironibacteriota</taxon>
    </lineage>
</organism>
<comment type="caution">
    <text evidence="4">The sequence shown here is derived from an EMBL/GenBank/DDBJ whole genome shotgun (WGS) entry which is preliminary data.</text>
</comment>
<dbReference type="AlphaFoldDB" id="A0A2H0KFX3"/>
<dbReference type="EMBL" id="PCVI01000030">
    <property type="protein sequence ID" value="PIQ70160.1"/>
    <property type="molecule type" value="Genomic_DNA"/>
</dbReference>
<keyword evidence="1" id="KW-0808">Transferase</keyword>
<dbReference type="CDD" id="cd03809">
    <property type="entry name" value="GT4_MtfB-like"/>
    <property type="match status" value="1"/>
</dbReference>
<accession>A0A2H0KFX3</accession>
<evidence type="ECO:0000313" key="5">
    <source>
        <dbReference type="Proteomes" id="UP000231371"/>
    </source>
</evidence>
<dbReference type="Proteomes" id="UP000231371">
    <property type="component" value="Unassembled WGS sequence"/>
</dbReference>
<protein>
    <recommendedName>
        <fullName evidence="6">Glycosyl transferase family 1</fullName>
    </recommendedName>
</protein>
<dbReference type="Pfam" id="PF00534">
    <property type="entry name" value="Glycos_transf_1"/>
    <property type="match status" value="1"/>
</dbReference>
<dbReference type="PANTHER" id="PTHR46401:SF2">
    <property type="entry name" value="GLYCOSYLTRANSFERASE WBBK-RELATED"/>
    <property type="match status" value="1"/>
</dbReference>
<dbReference type="FunFam" id="3.40.50.2000:FF:000119">
    <property type="entry name" value="Glycosyl transferase group 1"/>
    <property type="match status" value="1"/>
</dbReference>
<dbReference type="Gene3D" id="3.40.50.2000">
    <property type="entry name" value="Glycogen Phosphorylase B"/>
    <property type="match status" value="2"/>
</dbReference>
<dbReference type="InterPro" id="IPR001296">
    <property type="entry name" value="Glyco_trans_1"/>
</dbReference>
<dbReference type="InterPro" id="IPR028098">
    <property type="entry name" value="Glyco_trans_4-like_N"/>
</dbReference>
<proteinExistence type="predicted"/>
<feature type="domain" description="Glycosyltransferase subfamily 4-like N-terminal" evidence="3">
    <location>
        <begin position="16"/>
        <end position="185"/>
    </location>
</feature>
<evidence type="ECO:0000259" key="3">
    <source>
        <dbReference type="Pfam" id="PF13439"/>
    </source>
</evidence>
<dbReference type="Pfam" id="PF13439">
    <property type="entry name" value="Glyco_transf_4"/>
    <property type="match status" value="1"/>
</dbReference>
<evidence type="ECO:0000313" key="4">
    <source>
        <dbReference type="EMBL" id="PIQ70160.1"/>
    </source>
</evidence>
<feature type="domain" description="Glycosyl transferase family 1" evidence="2">
    <location>
        <begin position="198"/>
        <end position="358"/>
    </location>
</feature>
<evidence type="ECO:0008006" key="6">
    <source>
        <dbReference type="Google" id="ProtNLM"/>
    </source>
</evidence>
<reference evidence="4 5" key="1">
    <citation type="submission" date="2017-09" db="EMBL/GenBank/DDBJ databases">
        <title>Depth-based differentiation of microbial function through sediment-hosted aquifers and enrichment of novel symbionts in the deep terrestrial subsurface.</title>
        <authorList>
            <person name="Probst A.J."/>
            <person name="Ladd B."/>
            <person name="Jarett J.K."/>
            <person name="Geller-Mcgrath D.E."/>
            <person name="Sieber C.M."/>
            <person name="Emerson J.B."/>
            <person name="Anantharaman K."/>
            <person name="Thomas B.C."/>
            <person name="Malmstrom R."/>
            <person name="Stieglmeier M."/>
            <person name="Klingl A."/>
            <person name="Woyke T."/>
            <person name="Ryan C.M."/>
            <person name="Banfield J.F."/>
        </authorList>
    </citation>
    <scope>NUCLEOTIDE SEQUENCE [LARGE SCALE GENOMIC DNA]</scope>
    <source>
        <strain evidence="4">CG11_big_fil_rev_8_21_14_0_20_40_12</strain>
    </source>
</reference>
<evidence type="ECO:0000259" key="2">
    <source>
        <dbReference type="Pfam" id="PF00534"/>
    </source>
</evidence>
<dbReference type="SUPFAM" id="SSF53756">
    <property type="entry name" value="UDP-Glycosyltransferase/glycogen phosphorylase"/>
    <property type="match status" value="1"/>
</dbReference>
<sequence>MKIGIDISQIVYQGTGVASYTRSLVEGFSRIGTDNRYVLFGSSLRNLKILRDFAKLFDKKIFKPRFSFLPPKFLEFLWNGIHLIPIESFIGGVDVFHSSDWLEPPTRRAKKVSTIHDLAVFKYPQTFQPRGGHNIVNNQKRKLFFVKHYGDLVIAVSQTTKQDIIDILKIPEKKIKVVYEAADSDYFPRNQDEIKTVKEKFKIKGDYFLCVGTREPRKNIDRVIVAFTQLAKELPDYSLVIAGKYGWGEDVAESRIKPACRQGRNLESRIKILGYTEKEDLARLYSGTKGFIYPSLYEGFGLPILEAMACGAPVITSNIGSMKEIASGAAFLCNPESVESIAEAMLKITKEDQNELRQKSLVRAGDFSWDKTALQTLEAYHSLL</sequence>
<dbReference type="GO" id="GO:0016757">
    <property type="term" value="F:glycosyltransferase activity"/>
    <property type="evidence" value="ECO:0007669"/>
    <property type="project" value="InterPro"/>
</dbReference>
<dbReference type="PANTHER" id="PTHR46401">
    <property type="entry name" value="GLYCOSYLTRANSFERASE WBBK-RELATED"/>
    <property type="match status" value="1"/>
</dbReference>
<name>A0A2H0KFX3_9BACT</name>
<dbReference type="GO" id="GO:0009103">
    <property type="term" value="P:lipopolysaccharide biosynthetic process"/>
    <property type="evidence" value="ECO:0007669"/>
    <property type="project" value="TreeGrafter"/>
</dbReference>